<evidence type="ECO:0000313" key="3">
    <source>
        <dbReference type="Proteomes" id="UP000525565"/>
    </source>
</evidence>
<name>A0A7K7LIT6_9AVES</name>
<dbReference type="PROSITE" id="PS50024">
    <property type="entry name" value="SEA"/>
    <property type="match status" value="1"/>
</dbReference>
<dbReference type="InterPro" id="IPR000082">
    <property type="entry name" value="SEA_dom"/>
</dbReference>
<reference evidence="2 3" key="1">
    <citation type="submission" date="2019-09" db="EMBL/GenBank/DDBJ databases">
        <title>Bird 10,000 Genomes (B10K) Project - Family phase.</title>
        <authorList>
            <person name="Zhang G."/>
        </authorList>
    </citation>
    <scope>NUCLEOTIDE SEQUENCE [LARGE SCALE GENOMIC DNA]</scope>
    <source>
        <strain evidence="2">OUT-0051</strain>
        <tissue evidence="2">Kidney</tissue>
    </source>
</reference>
<sequence length="216" mass="22969">TPPPLPTDPCLNGGYWTGTVCLCPPNVDGAHCQFGASTINITAELGPSVALMARVTNRRFSGDMGDPSSAAFRSFADEFSHTMDRVYRNVSGYRGTRVLALTAGSVVVNYKVLLQPPAGDQANTSLGQRTRELLEVSNAAIQPQNCTEGAGGLCFGALASRRAFAAAPELNATELCRKYSPANFSQFYYPYRVKNSLLCVTNCTLNVPGTIDCGTG</sequence>
<dbReference type="Gene3D" id="3.30.70.960">
    <property type="entry name" value="SEA domain"/>
    <property type="match status" value="1"/>
</dbReference>
<feature type="domain" description="SEA" evidence="1">
    <location>
        <begin position="45"/>
        <end position="160"/>
    </location>
</feature>
<dbReference type="SUPFAM" id="SSF82671">
    <property type="entry name" value="SEA domain"/>
    <property type="match status" value="1"/>
</dbReference>
<dbReference type="PANTHER" id="PTHR37999:SF2">
    <property type="entry name" value="MUCIN-17"/>
    <property type="match status" value="1"/>
</dbReference>
<proteinExistence type="predicted"/>
<dbReference type="InterPro" id="IPR053311">
    <property type="entry name" value="Mucosal_Integrity_Assoc"/>
</dbReference>
<dbReference type="InterPro" id="IPR036364">
    <property type="entry name" value="SEA_dom_sf"/>
</dbReference>
<dbReference type="SMART" id="SM00200">
    <property type="entry name" value="SEA"/>
    <property type="match status" value="1"/>
</dbReference>
<dbReference type="AlphaFoldDB" id="A0A7K7LIT6"/>
<dbReference type="EMBL" id="VZSO01008801">
    <property type="protein sequence ID" value="NWZ30556.1"/>
    <property type="molecule type" value="Genomic_DNA"/>
</dbReference>
<feature type="non-terminal residue" evidence="2">
    <location>
        <position position="216"/>
    </location>
</feature>
<dbReference type="Proteomes" id="UP000525565">
    <property type="component" value="Unassembled WGS sequence"/>
</dbReference>
<dbReference type="Pfam" id="PF01390">
    <property type="entry name" value="SEA"/>
    <property type="match status" value="1"/>
</dbReference>
<gene>
    <name evidence="2" type="primary">Muc3b</name>
    <name evidence="2" type="ORF">ASASCU_R15966</name>
</gene>
<organism evidence="2 3">
    <name type="scientific">Asarcornis scutulata</name>
    <dbReference type="NCBI Taxonomy" id="75869"/>
    <lineage>
        <taxon>Eukaryota</taxon>
        <taxon>Metazoa</taxon>
        <taxon>Chordata</taxon>
        <taxon>Craniata</taxon>
        <taxon>Vertebrata</taxon>
        <taxon>Euteleostomi</taxon>
        <taxon>Archelosauria</taxon>
        <taxon>Archosauria</taxon>
        <taxon>Dinosauria</taxon>
        <taxon>Saurischia</taxon>
        <taxon>Theropoda</taxon>
        <taxon>Coelurosauria</taxon>
        <taxon>Aves</taxon>
        <taxon>Neognathae</taxon>
        <taxon>Galloanserae</taxon>
        <taxon>Anseriformes</taxon>
        <taxon>Anatidae</taxon>
        <taxon>Anatinae</taxon>
        <taxon>Asarcornis</taxon>
    </lineage>
</organism>
<feature type="non-terminal residue" evidence="2">
    <location>
        <position position="1"/>
    </location>
</feature>
<evidence type="ECO:0000259" key="1">
    <source>
        <dbReference type="PROSITE" id="PS50024"/>
    </source>
</evidence>
<accession>A0A7K7LIT6</accession>
<evidence type="ECO:0000313" key="2">
    <source>
        <dbReference type="EMBL" id="NWZ30556.1"/>
    </source>
</evidence>
<protein>
    <submittedName>
        <fullName evidence="2">MUC3B protein</fullName>
    </submittedName>
</protein>
<keyword evidence="3" id="KW-1185">Reference proteome</keyword>
<comment type="caution">
    <text evidence="2">The sequence shown here is derived from an EMBL/GenBank/DDBJ whole genome shotgun (WGS) entry which is preliminary data.</text>
</comment>
<dbReference type="PANTHER" id="PTHR37999">
    <property type="entry name" value="MUCIN-17"/>
    <property type="match status" value="1"/>
</dbReference>